<evidence type="ECO:0000259" key="6">
    <source>
        <dbReference type="PROSITE" id="PS50011"/>
    </source>
</evidence>
<dbReference type="AlphaFoldDB" id="A0AAW1P763"/>
<dbReference type="SMART" id="SM00220">
    <property type="entry name" value="S_TKc"/>
    <property type="match status" value="1"/>
</dbReference>
<evidence type="ECO:0000256" key="4">
    <source>
        <dbReference type="ARBA" id="ARBA00022777"/>
    </source>
</evidence>
<dbReference type="Gene3D" id="1.10.510.10">
    <property type="entry name" value="Transferase(Phosphotransferase) domain 1"/>
    <property type="match status" value="1"/>
</dbReference>
<dbReference type="PROSITE" id="PS00108">
    <property type="entry name" value="PROTEIN_KINASE_ST"/>
    <property type="match status" value="1"/>
</dbReference>
<keyword evidence="2" id="KW-0808">Transferase</keyword>
<feature type="domain" description="Protein kinase" evidence="6">
    <location>
        <begin position="322"/>
        <end position="547"/>
    </location>
</feature>
<dbReference type="Proteomes" id="UP001489004">
    <property type="component" value="Unassembled WGS sequence"/>
</dbReference>
<keyword evidence="4" id="KW-0418">Kinase</keyword>
<gene>
    <name evidence="7" type="ORF">WJX72_003392</name>
</gene>
<dbReference type="PANTHER" id="PTHR24345:SF0">
    <property type="entry name" value="CELL CYCLE SERINE_THREONINE-PROTEIN KINASE CDC5_MSD2"/>
    <property type="match status" value="1"/>
</dbReference>
<dbReference type="GO" id="GO:0004674">
    <property type="term" value="F:protein serine/threonine kinase activity"/>
    <property type="evidence" value="ECO:0007669"/>
    <property type="project" value="UniProtKB-KW"/>
</dbReference>
<evidence type="ECO:0000256" key="3">
    <source>
        <dbReference type="ARBA" id="ARBA00022741"/>
    </source>
</evidence>
<evidence type="ECO:0000256" key="2">
    <source>
        <dbReference type="ARBA" id="ARBA00022679"/>
    </source>
</evidence>
<evidence type="ECO:0000313" key="8">
    <source>
        <dbReference type="Proteomes" id="UP001489004"/>
    </source>
</evidence>
<dbReference type="InterPro" id="IPR000719">
    <property type="entry name" value="Prot_kinase_dom"/>
</dbReference>
<organism evidence="7 8">
    <name type="scientific">[Myrmecia] bisecta</name>
    <dbReference type="NCBI Taxonomy" id="41462"/>
    <lineage>
        <taxon>Eukaryota</taxon>
        <taxon>Viridiplantae</taxon>
        <taxon>Chlorophyta</taxon>
        <taxon>core chlorophytes</taxon>
        <taxon>Trebouxiophyceae</taxon>
        <taxon>Trebouxiales</taxon>
        <taxon>Trebouxiaceae</taxon>
        <taxon>Myrmecia</taxon>
    </lineage>
</organism>
<dbReference type="GO" id="GO:0005524">
    <property type="term" value="F:ATP binding"/>
    <property type="evidence" value="ECO:0007669"/>
    <property type="project" value="UniProtKB-KW"/>
</dbReference>
<dbReference type="EMBL" id="JALJOR010000015">
    <property type="protein sequence ID" value="KAK9805530.1"/>
    <property type="molecule type" value="Genomic_DNA"/>
</dbReference>
<name>A0AAW1P763_9CHLO</name>
<evidence type="ECO:0000256" key="1">
    <source>
        <dbReference type="ARBA" id="ARBA00022527"/>
    </source>
</evidence>
<sequence length="547" mass="59860">MTALQPVERWLCFEGRLQQVTSNNAGQLSVRQIATEFGLDADSVKLDSILEAYNESGFTYRAISGGQSQESPITVTGKPAARSRPAKVSRTGFASRATVSMEVAGVDEVKLWKRHVADKPSVACPDVVSWLPAADQVLVEARWLHLRLFEGKMDYLNFTGSSVPEPLYHRQLLRFFQAASGGQPGVSYDTELFHRNDSAREDIRGVVEVNVAGQRSDAQVAPAECKMVVAPCAGNDAIFQDGPQAGIAKLFKVCWSKYCGFGREFVTVFAVLFKAVWVVRFRFIGSANQPLPEPSLDDDLWDIAPVVRLSLALDGTAEVWELTEPRLIAAGPSSLVVRRRSDDDFVIKISAEKSIQHELRMHRVVDPAGCSSLRAVETGLGNAELWGRVDGAGDQLQFICLSGFCSGALQHKHIASPKDFQKLAEQAVTAMTALHSRQVLHRDLKPENILITQDGDLKLNDFDLACMQGDSVARHLVGNDACRSPAFEERFATGGRYNAQDDGVGLVLAFASVAGYNWDSSPAAKRSILSKVKLDPLFPKCLRALIN</sequence>
<comment type="caution">
    <text evidence="7">The sequence shown here is derived from an EMBL/GenBank/DDBJ whole genome shotgun (WGS) entry which is preliminary data.</text>
</comment>
<reference evidence="7 8" key="1">
    <citation type="journal article" date="2024" name="Nat. Commun.">
        <title>Phylogenomics reveals the evolutionary origins of lichenization in chlorophyte algae.</title>
        <authorList>
            <person name="Puginier C."/>
            <person name="Libourel C."/>
            <person name="Otte J."/>
            <person name="Skaloud P."/>
            <person name="Haon M."/>
            <person name="Grisel S."/>
            <person name="Petersen M."/>
            <person name="Berrin J.G."/>
            <person name="Delaux P.M."/>
            <person name="Dal Grande F."/>
            <person name="Keller J."/>
        </authorList>
    </citation>
    <scope>NUCLEOTIDE SEQUENCE [LARGE SCALE GENOMIC DNA]</scope>
    <source>
        <strain evidence="7 8">SAG 2043</strain>
    </source>
</reference>
<dbReference type="SUPFAM" id="SSF56112">
    <property type="entry name" value="Protein kinase-like (PK-like)"/>
    <property type="match status" value="1"/>
</dbReference>
<evidence type="ECO:0000313" key="7">
    <source>
        <dbReference type="EMBL" id="KAK9805530.1"/>
    </source>
</evidence>
<dbReference type="GO" id="GO:0005634">
    <property type="term" value="C:nucleus"/>
    <property type="evidence" value="ECO:0007669"/>
    <property type="project" value="TreeGrafter"/>
</dbReference>
<dbReference type="InterPro" id="IPR008271">
    <property type="entry name" value="Ser/Thr_kinase_AS"/>
</dbReference>
<proteinExistence type="predicted"/>
<evidence type="ECO:0000256" key="5">
    <source>
        <dbReference type="ARBA" id="ARBA00022840"/>
    </source>
</evidence>
<dbReference type="Pfam" id="PF00069">
    <property type="entry name" value="Pkinase"/>
    <property type="match status" value="1"/>
</dbReference>
<dbReference type="PANTHER" id="PTHR24345">
    <property type="entry name" value="SERINE/THREONINE-PROTEIN KINASE PLK"/>
    <property type="match status" value="1"/>
</dbReference>
<keyword evidence="8" id="KW-1185">Reference proteome</keyword>
<dbReference type="InterPro" id="IPR011009">
    <property type="entry name" value="Kinase-like_dom_sf"/>
</dbReference>
<keyword evidence="1" id="KW-0723">Serine/threonine-protein kinase</keyword>
<keyword evidence="3" id="KW-0547">Nucleotide-binding</keyword>
<dbReference type="PROSITE" id="PS50011">
    <property type="entry name" value="PROTEIN_KINASE_DOM"/>
    <property type="match status" value="1"/>
</dbReference>
<keyword evidence="5" id="KW-0067">ATP-binding</keyword>
<protein>
    <recommendedName>
        <fullName evidence="6">Protein kinase domain-containing protein</fullName>
    </recommendedName>
</protein>
<accession>A0AAW1P763</accession>